<proteinExistence type="predicted"/>
<dbReference type="Proteomes" id="UP000054537">
    <property type="component" value="Unassembled WGS sequence"/>
</dbReference>
<keyword evidence="2" id="KW-1185">Reference proteome</keyword>
<reference evidence="1 2" key="1">
    <citation type="submission" date="2014-10" db="EMBL/GenBank/DDBJ databases">
        <title>Draft genome sequence of Actinoplanes utahensis NRRL 12052.</title>
        <authorList>
            <person name="Velasco-Bucheli B."/>
            <person name="del Cerro C."/>
            <person name="Hormigo D."/>
            <person name="Garcia J.L."/>
            <person name="Acebal C."/>
            <person name="Arroyo M."/>
            <person name="de la Mata I."/>
        </authorList>
    </citation>
    <scope>NUCLEOTIDE SEQUENCE [LARGE SCALE GENOMIC DNA]</scope>
    <source>
        <strain evidence="1 2">NRRL 12052</strain>
    </source>
</reference>
<organism evidence="1 2">
    <name type="scientific">Actinoplanes utahensis</name>
    <dbReference type="NCBI Taxonomy" id="1869"/>
    <lineage>
        <taxon>Bacteria</taxon>
        <taxon>Bacillati</taxon>
        <taxon>Actinomycetota</taxon>
        <taxon>Actinomycetes</taxon>
        <taxon>Micromonosporales</taxon>
        <taxon>Micromonosporaceae</taxon>
        <taxon>Actinoplanes</taxon>
    </lineage>
</organism>
<dbReference type="EMBL" id="JRTT01000049">
    <property type="protein sequence ID" value="KHD74240.1"/>
    <property type="molecule type" value="Genomic_DNA"/>
</dbReference>
<evidence type="ECO:0000313" key="1">
    <source>
        <dbReference type="EMBL" id="KHD74240.1"/>
    </source>
</evidence>
<dbReference type="AlphaFoldDB" id="A0A0A6UDY3"/>
<protein>
    <submittedName>
        <fullName evidence="1">Uncharacterized protein</fullName>
    </submittedName>
</protein>
<sequence>MDPPPRPPVEPVGAIVVVARAQGLATAVDRWTPPEVTLFGDGSAVLRGPVRDGMMTGRVRDIPADRIRELYRIADRAGLFRGRVHDRGDIVDAGALTVRITDDHGSHETVVVGPEAREGGIRGRVLAFPGAVRDSGVDGGDYLPERYAVVDPSGTRPCRVLEGSSPAENQGAGLVIRPLLPNERTCADL</sequence>
<dbReference type="OrthoDB" id="3395111at2"/>
<name>A0A0A6UDY3_ACTUT</name>
<gene>
    <name evidence="1" type="ORF">MB27_29885</name>
</gene>
<evidence type="ECO:0000313" key="2">
    <source>
        <dbReference type="Proteomes" id="UP000054537"/>
    </source>
</evidence>
<accession>A0A0A6UDY3</accession>
<dbReference type="RefSeq" id="WP_043529987.1">
    <property type="nucleotide sequence ID" value="NZ_BAABKU010000049.1"/>
</dbReference>
<comment type="caution">
    <text evidence="1">The sequence shown here is derived from an EMBL/GenBank/DDBJ whole genome shotgun (WGS) entry which is preliminary data.</text>
</comment>